<keyword evidence="3" id="KW-1185">Reference proteome</keyword>
<reference evidence="3" key="1">
    <citation type="submission" date="2018-07" db="EMBL/GenBank/DDBJ databases">
        <authorList>
            <person name="Zhao J."/>
        </authorList>
    </citation>
    <scope>NUCLEOTIDE SEQUENCE [LARGE SCALE GENOMIC DNA]</scope>
    <source>
        <strain evidence="3">GSSD-12</strain>
    </source>
</reference>
<evidence type="ECO:0000313" key="2">
    <source>
        <dbReference type="EMBL" id="AXG81254.1"/>
    </source>
</evidence>
<sequence length="189" mass="18834">MRHLTRVTRRGTAVALAVSALVVLAAGCDSGGEPAAAKAAPEPAASASAVALPAPRSAPGPAATLTPAARAGEVRVEPGPFTDRVTITGLKLTGASSAAPAVTGRLRITTDVSHVLALELRAAYYDGAGRLLGTGEFTYQEEGEDAHGHEVHAEGSEAATGGIAFTVPAKKLTGTPAAAVLSVPVLVNE</sequence>
<dbReference type="AlphaFoldDB" id="A0A345HX30"/>
<evidence type="ECO:0008006" key="4">
    <source>
        <dbReference type="Google" id="ProtNLM"/>
    </source>
</evidence>
<gene>
    <name evidence="2" type="ORF">DVK44_30165</name>
</gene>
<organism evidence="2 3">
    <name type="scientific">Streptomyces paludis</name>
    <dbReference type="NCBI Taxonomy" id="2282738"/>
    <lineage>
        <taxon>Bacteria</taxon>
        <taxon>Bacillati</taxon>
        <taxon>Actinomycetota</taxon>
        <taxon>Actinomycetes</taxon>
        <taxon>Kitasatosporales</taxon>
        <taxon>Streptomycetaceae</taxon>
        <taxon>Streptomyces</taxon>
    </lineage>
</organism>
<keyword evidence="1" id="KW-0732">Signal</keyword>
<accession>A0A345HX30</accession>
<dbReference type="PROSITE" id="PS51257">
    <property type="entry name" value="PROKAR_LIPOPROTEIN"/>
    <property type="match status" value="1"/>
</dbReference>
<name>A0A345HX30_9ACTN</name>
<evidence type="ECO:0000313" key="3">
    <source>
        <dbReference type="Proteomes" id="UP000253868"/>
    </source>
</evidence>
<dbReference type="KEGG" id="spad:DVK44_30165"/>
<evidence type="ECO:0000256" key="1">
    <source>
        <dbReference type="SAM" id="SignalP"/>
    </source>
</evidence>
<protein>
    <recommendedName>
        <fullName evidence="4">DUF4352 domain-containing protein</fullName>
    </recommendedName>
</protein>
<proteinExistence type="predicted"/>
<feature type="signal peptide" evidence="1">
    <location>
        <begin position="1"/>
        <end position="25"/>
    </location>
</feature>
<dbReference type="Proteomes" id="UP000253868">
    <property type="component" value="Chromosome"/>
</dbReference>
<dbReference type="EMBL" id="CP031194">
    <property type="protein sequence ID" value="AXG81254.1"/>
    <property type="molecule type" value="Genomic_DNA"/>
</dbReference>
<feature type="chain" id="PRO_5038397919" description="DUF4352 domain-containing protein" evidence="1">
    <location>
        <begin position="26"/>
        <end position="189"/>
    </location>
</feature>
<dbReference type="OrthoDB" id="4565789at2"/>
<dbReference type="RefSeq" id="WP_114663795.1">
    <property type="nucleotide sequence ID" value="NZ_CP031194.1"/>
</dbReference>